<accession>A0ABM3WK77</accession>
<dbReference type="PANTHER" id="PTHR21683">
    <property type="entry name" value="COILED-COIL DOMAIN-CONTAINING PROTEIN 42 LIKE-2-LIKE-RELATED"/>
    <property type="match status" value="1"/>
</dbReference>
<dbReference type="PANTHER" id="PTHR21683:SF18">
    <property type="entry name" value="COILED-COIL DOMAIN-CONTAINING PROTEIN 42 HOMOLOG"/>
    <property type="match status" value="1"/>
</dbReference>
<evidence type="ECO:0000313" key="2">
    <source>
        <dbReference type="Proteomes" id="UP001652624"/>
    </source>
</evidence>
<dbReference type="InterPro" id="IPR051147">
    <property type="entry name" value="CFAP_domain-containing"/>
</dbReference>
<reference evidence="3" key="1">
    <citation type="submission" date="2025-08" db="UniProtKB">
        <authorList>
            <consortium name="RefSeq"/>
        </authorList>
    </citation>
    <scope>IDENTIFICATION</scope>
</reference>
<keyword evidence="2" id="KW-1185">Reference proteome</keyword>
<feature type="compositionally biased region" description="Basic residues" evidence="1">
    <location>
        <begin position="261"/>
        <end position="270"/>
    </location>
</feature>
<proteinExistence type="predicted"/>
<evidence type="ECO:0000256" key="1">
    <source>
        <dbReference type="SAM" id="MobiDB-lite"/>
    </source>
</evidence>
<organism evidence="2 3">
    <name type="scientific">Erinaceus europaeus</name>
    <name type="common">Western European hedgehog</name>
    <dbReference type="NCBI Taxonomy" id="9365"/>
    <lineage>
        <taxon>Eukaryota</taxon>
        <taxon>Metazoa</taxon>
        <taxon>Chordata</taxon>
        <taxon>Craniata</taxon>
        <taxon>Vertebrata</taxon>
        <taxon>Euteleostomi</taxon>
        <taxon>Mammalia</taxon>
        <taxon>Eutheria</taxon>
        <taxon>Laurasiatheria</taxon>
        <taxon>Eulipotyphla</taxon>
        <taxon>Erinaceidae</taxon>
        <taxon>Erinaceinae</taxon>
        <taxon>Erinaceus</taxon>
    </lineage>
</organism>
<dbReference type="Proteomes" id="UP001652624">
    <property type="component" value="Chromosome 22"/>
</dbReference>
<sequence>MDTHREIDLRYSWDQNGDLQALLQELFQLQAKQRRLERAVEGHQCFEDYLNRVLEAAPKGCQQAGDPGELRVEALVDYYERLLTASWDAQKHLELFSKMSQAAHQCLESLEQTHRTLIPNLKTQLCQLQKKCHLRQGRWWQLEHGPTSQKDMCSSSAGGKAAAADKPGALGARSPGVLWVPCWQLPQDQLLHYVRAAICHMAGRCGSSAHAAAEATDVFSKLDLIQEFMLDKTETLRLASQVVDCSPGHSPKDQTLQSHPRPFRKHRKRAGLASRAPLPGTRSSEPSGPL</sequence>
<gene>
    <name evidence="3" type="primary">CCDC197</name>
</gene>
<evidence type="ECO:0000313" key="3">
    <source>
        <dbReference type="RefSeq" id="XP_060036966.1"/>
    </source>
</evidence>
<dbReference type="RefSeq" id="XP_060036966.1">
    <property type="nucleotide sequence ID" value="XM_060180983.1"/>
</dbReference>
<protein>
    <submittedName>
        <fullName evidence="3">Uncharacterized protein CCDC197 isoform X1</fullName>
    </submittedName>
</protein>
<dbReference type="GeneID" id="103118874"/>
<feature type="compositionally biased region" description="Polar residues" evidence="1">
    <location>
        <begin position="281"/>
        <end position="290"/>
    </location>
</feature>
<name>A0ABM3WK77_ERIEU</name>
<feature type="region of interest" description="Disordered" evidence="1">
    <location>
        <begin position="244"/>
        <end position="290"/>
    </location>
</feature>